<evidence type="ECO:0000256" key="1">
    <source>
        <dbReference type="ARBA" id="ARBA00007521"/>
    </source>
</evidence>
<protein>
    <submittedName>
        <fullName evidence="4">Type II toxin-antitoxin system PemK/MazF family toxin</fullName>
    </submittedName>
</protein>
<comment type="caution">
    <text evidence="4">The sequence shown here is derived from an EMBL/GenBank/DDBJ whole genome shotgun (WGS) entry which is preliminary data.</text>
</comment>
<reference evidence="4 5" key="1">
    <citation type="submission" date="2020-10" db="EMBL/GenBank/DDBJ databases">
        <title>Connecting structure to function with the recovery of over 1000 high-quality activated sludge metagenome-assembled genomes encoding full-length rRNA genes using long-read sequencing.</title>
        <authorList>
            <person name="Singleton C.M."/>
            <person name="Petriglieri F."/>
            <person name="Kristensen J.M."/>
            <person name="Kirkegaard R.H."/>
            <person name="Michaelsen T.Y."/>
            <person name="Andersen M.H."/>
            <person name="Karst S.M."/>
            <person name="Dueholm M.S."/>
            <person name="Nielsen P.H."/>
            <person name="Albertsen M."/>
        </authorList>
    </citation>
    <scope>NUCLEOTIDE SEQUENCE [LARGE SCALE GENOMIC DNA]</scope>
    <source>
        <strain evidence="4">Lyne_18-Q3-R50-59_MAXAC.006</strain>
    </source>
</reference>
<dbReference type="GO" id="GO:0003677">
    <property type="term" value="F:DNA binding"/>
    <property type="evidence" value="ECO:0007669"/>
    <property type="project" value="InterPro"/>
</dbReference>
<dbReference type="InterPro" id="IPR011067">
    <property type="entry name" value="Plasmid_toxin/cell-grow_inhib"/>
</dbReference>
<evidence type="ECO:0000313" key="5">
    <source>
        <dbReference type="Proteomes" id="UP000727993"/>
    </source>
</evidence>
<dbReference type="SUPFAM" id="SSF50118">
    <property type="entry name" value="Cell growth inhibitor/plasmid maintenance toxic component"/>
    <property type="match status" value="1"/>
</dbReference>
<evidence type="ECO:0000256" key="3">
    <source>
        <dbReference type="SAM" id="MobiDB-lite"/>
    </source>
</evidence>
<dbReference type="Pfam" id="PF02452">
    <property type="entry name" value="PemK_toxin"/>
    <property type="match status" value="1"/>
</dbReference>
<evidence type="ECO:0000256" key="2">
    <source>
        <dbReference type="ARBA" id="ARBA00022649"/>
    </source>
</evidence>
<comment type="similarity">
    <text evidence="1">Belongs to the PemK/MazF family.</text>
</comment>
<dbReference type="EMBL" id="JADJZA010000010">
    <property type="protein sequence ID" value="MBK9298667.1"/>
    <property type="molecule type" value="Genomic_DNA"/>
</dbReference>
<feature type="region of interest" description="Disordered" evidence="3">
    <location>
        <begin position="1"/>
        <end position="47"/>
    </location>
</feature>
<feature type="compositionally biased region" description="Basic residues" evidence="3">
    <location>
        <begin position="17"/>
        <end position="27"/>
    </location>
</feature>
<dbReference type="InterPro" id="IPR003477">
    <property type="entry name" value="PemK-like"/>
</dbReference>
<gene>
    <name evidence="4" type="ORF">IPN02_17940</name>
</gene>
<keyword evidence="2" id="KW-1277">Toxin-antitoxin system</keyword>
<dbReference type="Gene3D" id="2.30.30.110">
    <property type="match status" value="1"/>
</dbReference>
<name>A0A936NE34_9ACTN</name>
<dbReference type="AlphaFoldDB" id="A0A936NE34"/>
<accession>A0A936NE34</accession>
<dbReference type="Proteomes" id="UP000727993">
    <property type="component" value="Unassembled WGS sequence"/>
</dbReference>
<proteinExistence type="inferred from homology"/>
<organism evidence="4 5">
    <name type="scientific">Candidatus Neomicrothrix subdominans</name>
    <dbReference type="NCBI Taxonomy" id="2954438"/>
    <lineage>
        <taxon>Bacteria</taxon>
        <taxon>Bacillati</taxon>
        <taxon>Actinomycetota</taxon>
        <taxon>Acidimicrobiia</taxon>
        <taxon>Acidimicrobiales</taxon>
        <taxon>Microthrixaceae</taxon>
        <taxon>Candidatus Neomicrothrix</taxon>
    </lineage>
</organism>
<sequence length="145" mass="15969">MRSPPWRTRSFAATRSGRSKRFGRAQQHRPSTTTSKHRSVFDDGSRPDAEWTRLDKVRPAVIVSSDDVCDLEFWQIHVAPITSAAWHDDFPASVPIRLVGVASSSYVSTLDTQLVARSQLVEHIGQLSSVEMRAVDGALGAVLGL</sequence>
<evidence type="ECO:0000313" key="4">
    <source>
        <dbReference type="EMBL" id="MBK9298667.1"/>
    </source>
</evidence>